<dbReference type="AlphaFoldDB" id="A0AAP6EAY0"/>
<dbReference type="Gene3D" id="3.40.50.1950">
    <property type="entry name" value="Flavin prenyltransferase-like"/>
    <property type="match status" value="1"/>
</dbReference>
<organism evidence="2 3">
    <name type="scientific">Escherichia coli</name>
    <dbReference type="NCBI Taxonomy" id="562"/>
    <lineage>
        <taxon>Bacteria</taxon>
        <taxon>Pseudomonadati</taxon>
        <taxon>Pseudomonadota</taxon>
        <taxon>Gammaproteobacteria</taxon>
        <taxon>Enterobacterales</taxon>
        <taxon>Enterobacteriaceae</taxon>
        <taxon>Escherichia</taxon>
    </lineage>
</organism>
<dbReference type="InterPro" id="IPR003382">
    <property type="entry name" value="Flavoprotein"/>
</dbReference>
<dbReference type="RefSeq" id="WP_267195777.1">
    <property type="nucleotide sequence ID" value="NZ_JAPMME010000008.1"/>
</dbReference>
<comment type="caution">
    <text evidence="2">The sequence shown here is derived from an EMBL/GenBank/DDBJ whole genome shotgun (WGS) entry which is preliminary data.</text>
</comment>
<feature type="domain" description="Flavoprotein" evidence="1">
    <location>
        <begin position="32"/>
        <end position="144"/>
    </location>
</feature>
<sequence length="241" mass="26114">MRTRGNSMDNQSLSQLLDRVIAEVLAQSVAQKNVCVVVTGEDISSLPETLSCLEALELAGYQLWVSFSHSASQSALKSACMDALIQRGSRAGFDRSPSHYEALYLPALSVNSMSKIALGIRDNLACEIVFQALQHRKQIIATLHKQCVDSALPMPLLSRLGGYAQVLESYGIALSGKCAAHVKSVQGSQSALTVVGKKRLITQSDIRLLTTDTELRVEGGTLITPAARDEIRRRNLTVIYG</sequence>
<dbReference type="Proteomes" id="UP001271591">
    <property type="component" value="Unassembled WGS sequence"/>
</dbReference>
<dbReference type="InterPro" id="IPR036551">
    <property type="entry name" value="Flavin_trans-like"/>
</dbReference>
<accession>A0AAP6EAY0</accession>
<proteinExistence type="predicted"/>
<dbReference type="EMBL" id="JAWPMK010000001">
    <property type="protein sequence ID" value="MDW9350420.1"/>
    <property type="molecule type" value="Genomic_DNA"/>
</dbReference>
<evidence type="ECO:0000313" key="2">
    <source>
        <dbReference type="EMBL" id="MDW9350420.1"/>
    </source>
</evidence>
<evidence type="ECO:0000259" key="1">
    <source>
        <dbReference type="Pfam" id="PF02441"/>
    </source>
</evidence>
<name>A0AAP6EAY0_ECOLX</name>
<gene>
    <name evidence="2" type="ORF">R8G00_12540</name>
</gene>
<evidence type="ECO:0000313" key="3">
    <source>
        <dbReference type="Proteomes" id="UP001271591"/>
    </source>
</evidence>
<dbReference type="SUPFAM" id="SSF52507">
    <property type="entry name" value="Homo-oligomeric flavin-containing Cys decarboxylases, HFCD"/>
    <property type="match status" value="1"/>
</dbReference>
<dbReference type="Pfam" id="PF02441">
    <property type="entry name" value="Flavoprotein"/>
    <property type="match status" value="1"/>
</dbReference>
<protein>
    <recommendedName>
        <fullName evidence="1">Flavoprotein domain-containing protein</fullName>
    </recommendedName>
</protein>
<dbReference type="GO" id="GO:0003824">
    <property type="term" value="F:catalytic activity"/>
    <property type="evidence" value="ECO:0007669"/>
    <property type="project" value="InterPro"/>
</dbReference>
<reference evidence="2" key="1">
    <citation type="submission" date="2023-10" db="EMBL/GenBank/DDBJ databases">
        <title>Draft Genome Sequence of a Shiga toxin-producing Escherichia coli strain from deer meat showing an IS-element integration in the B-subunit of the Shiga toxin Stx2b gene.</title>
        <authorList>
            <person name="Projahn M."/>
            <person name="Borowiak M."/>
        </authorList>
    </citation>
    <scope>NUCLEOTIDE SEQUENCE</scope>
    <source>
        <strain evidence="2">BfR-EC-18960</strain>
    </source>
</reference>